<keyword evidence="4" id="KW-0479">Metal-binding</keyword>
<evidence type="ECO:0000256" key="7">
    <source>
        <dbReference type="ARBA" id="ARBA00023157"/>
    </source>
</evidence>
<evidence type="ECO:0000256" key="8">
    <source>
        <dbReference type="SAM" id="MobiDB-lite"/>
    </source>
</evidence>
<keyword evidence="6" id="KW-0106">Calcium</keyword>
<feature type="region of interest" description="Disordered" evidence="8">
    <location>
        <begin position="1743"/>
        <end position="1801"/>
    </location>
</feature>
<accession>A0AAD3CQN1</accession>
<feature type="compositionally biased region" description="Low complexity" evidence="8">
    <location>
        <begin position="877"/>
        <end position="929"/>
    </location>
</feature>
<dbReference type="SUPFAM" id="SSF49785">
    <property type="entry name" value="Galactose-binding domain-like"/>
    <property type="match status" value="3"/>
</dbReference>
<dbReference type="GO" id="GO:0010185">
    <property type="term" value="P:regulation of cellular defense response"/>
    <property type="evidence" value="ECO:0007669"/>
    <property type="project" value="UniProtKB-ARBA"/>
</dbReference>
<dbReference type="SMART" id="SM00607">
    <property type="entry name" value="FTP"/>
    <property type="match status" value="2"/>
</dbReference>
<keyword evidence="12" id="KW-1185">Reference proteome</keyword>
<feature type="compositionally biased region" description="Low complexity" evidence="8">
    <location>
        <begin position="685"/>
        <end position="723"/>
    </location>
</feature>
<feature type="region of interest" description="Disordered" evidence="8">
    <location>
        <begin position="616"/>
        <end position="661"/>
    </location>
</feature>
<evidence type="ECO:0000256" key="1">
    <source>
        <dbReference type="ARBA" id="ARBA00002219"/>
    </source>
</evidence>
<name>A0AAD3CQN1_9STRA</name>
<dbReference type="PANTHER" id="PTHR45713">
    <property type="entry name" value="FTP DOMAIN-CONTAINING PROTEIN"/>
    <property type="match status" value="1"/>
</dbReference>
<dbReference type="InterPro" id="IPR000421">
    <property type="entry name" value="FA58C"/>
</dbReference>
<gene>
    <name evidence="11" type="ORF">CTEN210_05847</name>
</gene>
<dbReference type="Pfam" id="PF22633">
    <property type="entry name" value="F5_F8_type_C_2"/>
    <property type="match status" value="2"/>
</dbReference>
<dbReference type="GO" id="GO:0001868">
    <property type="term" value="P:regulation of complement activation, lectin pathway"/>
    <property type="evidence" value="ECO:0007669"/>
    <property type="project" value="UniProtKB-ARBA"/>
</dbReference>
<feature type="compositionally biased region" description="Polar residues" evidence="8">
    <location>
        <begin position="1743"/>
        <end position="1752"/>
    </location>
</feature>
<feature type="region of interest" description="Disordered" evidence="8">
    <location>
        <begin position="677"/>
        <end position="723"/>
    </location>
</feature>
<organism evidence="11 12">
    <name type="scientific">Chaetoceros tenuissimus</name>
    <dbReference type="NCBI Taxonomy" id="426638"/>
    <lineage>
        <taxon>Eukaryota</taxon>
        <taxon>Sar</taxon>
        <taxon>Stramenopiles</taxon>
        <taxon>Ochrophyta</taxon>
        <taxon>Bacillariophyta</taxon>
        <taxon>Coscinodiscophyceae</taxon>
        <taxon>Chaetocerotophycidae</taxon>
        <taxon>Chaetocerotales</taxon>
        <taxon>Chaetocerotaceae</taxon>
        <taxon>Chaetoceros</taxon>
    </lineage>
</organism>
<sequence length="2856" mass="311861">MYLLIIYLIIAQAFFTSAASPSITCWRIVSTDIAVFDVESVEDENCTSFITHKNSVLPSLVAEQQLDPHTPNTLDTEHSYELYLQETENNHNANSSCISAWINYKEPVIIKLQYKHDSTWETLKYLQLHQGLNNIPLELPYVTSSTVINTLETMESKEKGESKLQRGSKRDEIDKRQNSYSFENDTKLKSISNIQMYNMDRALAVQDQGVATQSSTATAMIDLVEVSLDASKANDNSNSADWTKGECSETLPETNPWWHLVLDQEYEISQIRIYNRDDKGSNTQQYILGFKVQVFRADGTTETWNNVDLAPAPKNPVDTSIVANDYDYQFDVSLIGGQIRVSLVGSNRILSMAEVSVSGSIPTTGQITSPEMSTIYENDDGTLYGAHLALDTDNNRNFDTYTTSITTAESAPWWKTSFIVPHTLSEVRAYNMNWDNTGTQTKLLPGGDYFRNQGMIVKMFLGDSLVFNSVDYLEPDVTVEANDYQWKFGSAPFELNPLPLVDRVEISLPLDVNPQILALSEVEIVGVSINTALMTSSPSISLHPSSTPSNLPSLFPSKLPSNEPSNEPSSRPSSFPTPSPSSTPSMTGSGLPSSYSTLAPSAVLSSVPSLMYSSVPSVLNSDSPSVEPSDSPSLSPSLVRSSVPSLNKSAAPSSLPSSYPTLAPSAVLSSVPSLMYSSDPSVLNSDSPSVEPSDSPSLSPSLLRSSLPSLNKSAAPSSLPSSYPTLAPSAVLSSVPSLMYSSVPSVLNSDSPSVEPSDSPSLSPSLLRSSVPSLNKSAAPSSLPSSYPTLAPSAVLSSVPSLMYSSDPSVLNSDSPSVEPSDSPSLSPSLVRSSVPSLNKSAAPSSLPSSYPTLAPSAVLSSVPSLMYSSDPSVLNSDSPSVEPSDSPSLSPSLVRSSVPSLEESSSPSKFTSQIPSSSPSILPSIQQSKTPSSSPSGFPSATHSSKPSTFPSKSDSSVPSLVPTEAISLIPSLQFSEQPSSGLSATPSIEFSDEPSAIPSIQESMQPSKTLTLSPSMENSDLPSFHPSIMESVSPTRSSFPSVYPSANPNFTLKPISTPSWSPTYTSTTSSPTVLGYRTLFDGEGCSQNISCIGLSCVEGICSSGKVVTKEIDISGNKSNHMLKLLVQEWPDTTGLQLKQGGVVKLENRVCLYGRTREVFALELPIITNSQMRLELDFSQNRDVDAVGTCMYGTKSKGPIYCFALRGNNLALQGDNVLIHPIDSYVQGDVDNIAKGKDTRQSSTFTIGWSNLAVDNNKKDTDFKADSWEFNSVTHTRHEQNPWWEVDLGFTATIERIVITKRSDFYGDSLSNFSVIIYKENGREASRINISKVDGMYSELKYDNMSGRKVRIILNGTEDRTLCLTEVEVFGRSMTFSIPFEGYLPHGMEVDRLAFIQDHNVRMDQGSCLDNISFKTIVDKPIERDTWVEIPNVDSNNIQGDGISSLSDNREYLVVKSSEKEVVIHSDGRVQPYKVDYGIVRSLAVSNKGVIIIGFDKVTNEDDKTSLGFVQILKTTKYFIGTIRKIKVELLDEKTWASGYGTGVDIGGDKVIVGSPLEQKVYVYTLHADKTFPSLGDTVRHDNSKSAFGSKVAIASDGQSIAIADPLVQVDGKQVGAIYVYAFLEGVGWRGRVDTLFGRNYRDMRSLGIGSLVVDSVKGRVDARDLNDHIFSFVYNHKCRDVYSLPINSNRNNAFLPHCKCMRGFRSFKGHPKNILQDEEDYCILCLDESLDCGSRPTISPTAAPTVSNKPSFHPGSTAFPSSSPTLSRQPSPNPSTSRPSLRPTTSKNPTKTPSMQPSSFGTIYDGDNCQFNDECASFSCVANSCQGKSLTIEAQVEGDEFTPFSSSLLPFDKNSNEVGGVIVWDHSTIEIFGNTQRVYKLSAPFRLQKNSQLHARLLSDHEVNLAFCAYEDIEQVNMSSKCIRIEESSSDSISINIGLLSDFRTTDINYVGFYQFYEDDASWSTSLIDIKISFGDIIPIVDAVGTCADPNATTLKTDASTKNNIFGRTSGTLCICKRGFVSSNGGIIQGSLDVCIPCILSPHCGFEGDSCSSHDECDSRSCEASGLCKINDIHIISNDGNILFAAVDSHFDDQFESTGGVRVQSDSMRIFGNVERVIKFSAPVMINKYTKLQFEAEKSTSTQLDICIYTSELEVRGESFIFHDEERCHQGENGLNTISLSDLFKSRMVVINYIQIFQVDNSILHDEETVVSNITFIDEGMESYHSNSAGGNCAEIDKNSMSMTLVSSGEKKCVCNDGFVASTGGKLVGLYDTCISTVGIGGFDKYSCENFRQCASGSCINGICEQSLPLSVPAFSNASSSSSLFELQIDEQSDDATLPKLGGVVTQDSSLDVFGMTRTKFSIKNGSLDVNKYTTMSFDVINNNLGGVSTMICLNSADSIAPADEDCSSACINIEELPQGTSKMVQIGRLFHDRLVNVKYITIFQKVNAKEDSSRDAIFSQKTKISGIEIHDDIETDIVDDKRNLCKDPNAVKLHIESGENRCRCFDGYASSTRNDKLQDIFDTCVKCNNPCYNHNNVECGNDLNLTFELVNSTVSQLAHLTLDPSYPSPAESLNGGTIVSTGGRSLSIHSHAWSSYSLPNTYTFNEFSKLSFRLTSEARVNIFMCFSQNLDFTYMNEHEDAFCLRVNSNGYSFSQFFGDSNPNQKLRLIYYSLAMGKPTASSSVKSAEDYPTSAVVDGNVETAFKSLREDYPYFDIYLQKTHQISHVIIHRGPECVDHPLENFSLSVLDDTGRKKKFHNQYHSKKDITRLNIPITSGIIVRIQSQSERKTLCLGEVEVYESSPSAVKDMDIPIGKVLNGTKAANYVTFVQESYSSSAEISDIKFTYGDLKGHN</sequence>
<evidence type="ECO:0000313" key="12">
    <source>
        <dbReference type="Proteomes" id="UP001054902"/>
    </source>
</evidence>
<keyword evidence="7" id="KW-1015">Disulfide bond</keyword>
<protein>
    <recommendedName>
        <fullName evidence="10">F5/8 type C domain-containing protein</fullName>
    </recommendedName>
</protein>
<feature type="compositionally biased region" description="Low complexity" evidence="8">
    <location>
        <begin position="538"/>
        <end position="549"/>
    </location>
</feature>
<evidence type="ECO:0000256" key="6">
    <source>
        <dbReference type="ARBA" id="ARBA00022837"/>
    </source>
</evidence>
<feature type="compositionally biased region" description="Low complexity" evidence="8">
    <location>
        <begin position="582"/>
        <end position="593"/>
    </location>
</feature>
<feature type="region of interest" description="Disordered" evidence="8">
    <location>
        <begin position="538"/>
        <end position="593"/>
    </location>
</feature>
<feature type="compositionally biased region" description="Low complexity" evidence="8">
    <location>
        <begin position="1769"/>
        <end position="1796"/>
    </location>
</feature>
<evidence type="ECO:0000256" key="4">
    <source>
        <dbReference type="ARBA" id="ARBA00022723"/>
    </source>
</evidence>
<dbReference type="EMBL" id="BLLK01000038">
    <property type="protein sequence ID" value="GFH49371.1"/>
    <property type="molecule type" value="Genomic_DNA"/>
</dbReference>
<dbReference type="InterPro" id="IPR008979">
    <property type="entry name" value="Galactose-bd-like_sf"/>
</dbReference>
<comment type="similarity">
    <text evidence="2">Belongs to the fucolectin family.</text>
</comment>
<feature type="compositionally biased region" description="Polar residues" evidence="8">
    <location>
        <begin position="1000"/>
        <end position="1023"/>
    </location>
</feature>
<evidence type="ECO:0000256" key="2">
    <source>
        <dbReference type="ARBA" id="ARBA00010147"/>
    </source>
</evidence>
<dbReference type="Proteomes" id="UP001054902">
    <property type="component" value="Unassembled WGS sequence"/>
</dbReference>
<feature type="region of interest" description="Disordered" evidence="8">
    <location>
        <begin position="744"/>
        <end position="787"/>
    </location>
</feature>
<feature type="domain" description="F5/8 type C" evidence="10">
    <location>
        <begin position="198"/>
        <end position="360"/>
    </location>
</feature>
<keyword evidence="9" id="KW-0732">Signal</keyword>
<comment type="function">
    <text evidence="1">Acts as a defensive agent. Recognizes blood group fucosylated oligosaccharides including A, B, H and Lewis B-type antigens. Does not recognize Lewis A antigen and has low affinity for monovalent haptens.</text>
</comment>
<comment type="caution">
    <text evidence="11">The sequence shown here is derived from an EMBL/GenBank/DDBJ whole genome shotgun (WGS) entry which is preliminary data.</text>
</comment>
<dbReference type="GO" id="GO:0046872">
    <property type="term" value="F:metal ion binding"/>
    <property type="evidence" value="ECO:0007669"/>
    <property type="project" value="UniProtKB-KW"/>
</dbReference>
<keyword evidence="5" id="KW-0430">Lectin</keyword>
<feature type="region of interest" description="Disordered" evidence="8">
    <location>
        <begin position="974"/>
        <end position="1031"/>
    </location>
</feature>
<feature type="compositionally biased region" description="Polar residues" evidence="8">
    <location>
        <begin position="974"/>
        <end position="990"/>
    </location>
</feature>
<dbReference type="GO" id="GO:0042806">
    <property type="term" value="F:fucose binding"/>
    <property type="evidence" value="ECO:0007669"/>
    <property type="project" value="UniProtKB-ARBA"/>
</dbReference>
<feature type="region of interest" description="Disordered" evidence="8">
    <location>
        <begin position="805"/>
        <end position="854"/>
    </location>
</feature>
<evidence type="ECO:0000256" key="9">
    <source>
        <dbReference type="SAM" id="SignalP"/>
    </source>
</evidence>
<feature type="region of interest" description="Disordered" evidence="8">
    <location>
        <begin position="869"/>
        <end position="959"/>
    </location>
</feature>
<feature type="chain" id="PRO_5041896997" description="F5/8 type C domain-containing protein" evidence="9">
    <location>
        <begin position="20"/>
        <end position="2856"/>
    </location>
</feature>
<dbReference type="Gene3D" id="2.60.120.260">
    <property type="entry name" value="Galactose-binding domain-like"/>
    <property type="match status" value="4"/>
</dbReference>
<feature type="signal peptide" evidence="9">
    <location>
        <begin position="1"/>
        <end position="19"/>
    </location>
</feature>
<proteinExistence type="inferred from homology"/>
<evidence type="ECO:0000256" key="3">
    <source>
        <dbReference type="ARBA" id="ARBA00011233"/>
    </source>
</evidence>
<feature type="region of interest" description="Disordered" evidence="8">
    <location>
        <begin position="156"/>
        <end position="178"/>
    </location>
</feature>
<reference evidence="11 12" key="1">
    <citation type="journal article" date="2021" name="Sci. Rep.">
        <title>The genome of the diatom Chaetoceros tenuissimus carries an ancient integrated fragment of an extant virus.</title>
        <authorList>
            <person name="Hongo Y."/>
            <person name="Kimura K."/>
            <person name="Takaki Y."/>
            <person name="Yoshida Y."/>
            <person name="Baba S."/>
            <person name="Kobayashi G."/>
            <person name="Nagasaki K."/>
            <person name="Hano T."/>
            <person name="Tomaru Y."/>
        </authorList>
    </citation>
    <scope>NUCLEOTIDE SEQUENCE [LARGE SCALE GENOMIC DNA]</scope>
    <source>
        <strain evidence="11 12">NIES-3715</strain>
    </source>
</reference>
<evidence type="ECO:0000256" key="5">
    <source>
        <dbReference type="ARBA" id="ARBA00022734"/>
    </source>
</evidence>
<feature type="compositionally biased region" description="Low complexity" evidence="8">
    <location>
        <begin position="813"/>
        <end position="854"/>
    </location>
</feature>
<dbReference type="InterPro" id="IPR051941">
    <property type="entry name" value="BG_Antigen-Binding_Lectin"/>
</dbReference>
<comment type="subunit">
    <text evidence="3">Homotrimer.</text>
</comment>
<dbReference type="PROSITE" id="PS50022">
    <property type="entry name" value="FA58C_3"/>
    <property type="match status" value="1"/>
</dbReference>
<feature type="compositionally biased region" description="Basic and acidic residues" evidence="8">
    <location>
        <begin position="156"/>
        <end position="177"/>
    </location>
</feature>
<evidence type="ECO:0000259" key="10">
    <source>
        <dbReference type="PROSITE" id="PS50022"/>
    </source>
</evidence>
<feature type="compositionally biased region" description="Low complexity" evidence="8">
    <location>
        <begin position="556"/>
        <end position="574"/>
    </location>
</feature>
<feature type="compositionally biased region" description="Polar residues" evidence="8">
    <location>
        <begin position="930"/>
        <end position="959"/>
    </location>
</feature>
<dbReference type="InterPro" id="IPR006585">
    <property type="entry name" value="FTP1"/>
</dbReference>
<evidence type="ECO:0000313" key="11">
    <source>
        <dbReference type="EMBL" id="GFH49371.1"/>
    </source>
</evidence>
<feature type="compositionally biased region" description="Low complexity" evidence="8">
    <location>
        <begin position="749"/>
        <end position="787"/>
    </location>
</feature>
<dbReference type="PANTHER" id="PTHR45713:SF6">
    <property type="entry name" value="F5_8 TYPE C DOMAIN-CONTAINING PROTEIN"/>
    <property type="match status" value="1"/>
</dbReference>
<feature type="compositionally biased region" description="Low complexity" evidence="8">
    <location>
        <begin position="621"/>
        <end position="661"/>
    </location>
</feature>